<evidence type="ECO:0000256" key="5">
    <source>
        <dbReference type="ARBA" id="ARBA00023136"/>
    </source>
</evidence>
<keyword evidence="2" id="KW-1003">Cell membrane</keyword>
<gene>
    <name evidence="7" type="ORF">HDA37_002779</name>
</gene>
<dbReference type="AlphaFoldDB" id="A0A852W6U3"/>
<keyword evidence="5 6" id="KW-0472">Membrane</keyword>
<dbReference type="RefSeq" id="WP_179761320.1">
    <property type="nucleotide sequence ID" value="NZ_BAAAJZ010000003.1"/>
</dbReference>
<feature type="transmembrane region" description="Helical" evidence="6">
    <location>
        <begin position="36"/>
        <end position="61"/>
    </location>
</feature>
<organism evidence="7 8">
    <name type="scientific">Pseudonocardia alni</name>
    <name type="common">Amycolata alni</name>
    <dbReference type="NCBI Taxonomy" id="33907"/>
    <lineage>
        <taxon>Bacteria</taxon>
        <taxon>Bacillati</taxon>
        <taxon>Actinomycetota</taxon>
        <taxon>Actinomycetes</taxon>
        <taxon>Pseudonocardiales</taxon>
        <taxon>Pseudonocardiaceae</taxon>
        <taxon>Pseudonocardia</taxon>
    </lineage>
</organism>
<comment type="caution">
    <text evidence="7">The sequence shown here is derived from an EMBL/GenBank/DDBJ whole genome shotgun (WGS) entry which is preliminary data.</text>
</comment>
<feature type="transmembrane region" description="Helical" evidence="6">
    <location>
        <begin position="68"/>
        <end position="90"/>
    </location>
</feature>
<evidence type="ECO:0000256" key="4">
    <source>
        <dbReference type="ARBA" id="ARBA00022989"/>
    </source>
</evidence>
<evidence type="ECO:0000256" key="2">
    <source>
        <dbReference type="ARBA" id="ARBA00022475"/>
    </source>
</evidence>
<evidence type="ECO:0000256" key="1">
    <source>
        <dbReference type="ARBA" id="ARBA00004651"/>
    </source>
</evidence>
<proteinExistence type="predicted"/>
<name>A0A852W6U3_PSEA5</name>
<evidence type="ECO:0000313" key="7">
    <source>
        <dbReference type="EMBL" id="NYG02494.1"/>
    </source>
</evidence>
<dbReference type="PIRSF" id="PIRSF006324">
    <property type="entry name" value="LeuE"/>
    <property type="match status" value="1"/>
</dbReference>
<evidence type="ECO:0000256" key="3">
    <source>
        <dbReference type="ARBA" id="ARBA00022692"/>
    </source>
</evidence>
<comment type="subcellular location">
    <subcellularLocation>
        <location evidence="1">Cell membrane</location>
        <topology evidence="1">Multi-pass membrane protein</topology>
    </subcellularLocation>
</comment>
<keyword evidence="8" id="KW-1185">Reference proteome</keyword>
<feature type="transmembrane region" description="Helical" evidence="6">
    <location>
        <begin position="187"/>
        <end position="207"/>
    </location>
</feature>
<dbReference type="PANTHER" id="PTHR30086:SF20">
    <property type="entry name" value="ARGININE EXPORTER PROTEIN ARGO-RELATED"/>
    <property type="match status" value="1"/>
</dbReference>
<dbReference type="PANTHER" id="PTHR30086">
    <property type="entry name" value="ARGININE EXPORTER PROTEIN ARGO"/>
    <property type="match status" value="1"/>
</dbReference>
<dbReference type="GO" id="GO:0005886">
    <property type="term" value="C:plasma membrane"/>
    <property type="evidence" value="ECO:0007669"/>
    <property type="project" value="UniProtKB-SubCell"/>
</dbReference>
<dbReference type="EMBL" id="JACCCZ010000001">
    <property type="protein sequence ID" value="NYG02494.1"/>
    <property type="molecule type" value="Genomic_DNA"/>
</dbReference>
<feature type="transmembrane region" description="Helical" evidence="6">
    <location>
        <begin position="151"/>
        <end position="175"/>
    </location>
</feature>
<reference evidence="7 8" key="1">
    <citation type="submission" date="2020-07" db="EMBL/GenBank/DDBJ databases">
        <title>Sequencing the genomes of 1000 actinobacteria strains.</title>
        <authorList>
            <person name="Klenk H.-P."/>
        </authorList>
    </citation>
    <scope>NUCLEOTIDE SEQUENCE [LARGE SCALE GENOMIC DNA]</scope>
    <source>
        <strain evidence="7 8">DSM 44749</strain>
    </source>
</reference>
<dbReference type="InterPro" id="IPR001123">
    <property type="entry name" value="LeuE-type"/>
</dbReference>
<keyword evidence="4 6" id="KW-1133">Transmembrane helix</keyword>
<keyword evidence="3 6" id="KW-0812">Transmembrane</keyword>
<dbReference type="GO" id="GO:0015171">
    <property type="term" value="F:amino acid transmembrane transporter activity"/>
    <property type="evidence" value="ECO:0007669"/>
    <property type="project" value="TreeGrafter"/>
</dbReference>
<accession>A0A852W6U3</accession>
<dbReference type="GeneID" id="98052532"/>
<evidence type="ECO:0000313" key="8">
    <source>
        <dbReference type="Proteomes" id="UP000549695"/>
    </source>
</evidence>
<evidence type="ECO:0000256" key="6">
    <source>
        <dbReference type="SAM" id="Phobius"/>
    </source>
</evidence>
<protein>
    <submittedName>
        <fullName evidence="7">Threonine/homoserine/homoserine lactone efflux protein</fullName>
    </submittedName>
</protein>
<sequence>MDHRLLAFAAAAAVVIVIPGPSVVFTVGRALAAGRSAALATVVGNAVGVFLQVVAVAVGLGQLVAQSAAAFTVLKLLGAAYLVYLGITAFRHRHDVVRAMQRSAGDARQVGPARSVVDGLVVGVLNPKSVVFFVAFLPQFVDARGPVVPQILLLGAFFVAIGLVLDSVWALAAGSARAWFASSPRRIAAVGGAGGLAMIGLGVGVAATGSSQ</sequence>
<dbReference type="Proteomes" id="UP000549695">
    <property type="component" value="Unassembled WGS sequence"/>
</dbReference>
<dbReference type="Pfam" id="PF01810">
    <property type="entry name" value="LysE"/>
    <property type="match status" value="1"/>
</dbReference>